<keyword evidence="3" id="KW-1185">Reference proteome</keyword>
<dbReference type="AlphaFoldDB" id="A0A6A6WGA0"/>
<sequence>MTTATPTVAQTCASYSFCTATAWSGTSSYPITHICHVGHPTITVSFPDNTGHVSFQTTAPNATGTVTVYETDIIQTSFQATSTSPICSEATQTLAPYGSLVVHNTTSIMSTPAPPVLTGSAGSAAPRVKQGIAFLLGLCTATVVYLVLMA</sequence>
<gene>
    <name evidence="2" type="ORF">EJ05DRAFT_473632</name>
</gene>
<feature type="non-terminal residue" evidence="2">
    <location>
        <position position="1"/>
    </location>
</feature>
<dbReference type="GeneID" id="54484491"/>
<keyword evidence="1" id="KW-1133">Transmembrane helix</keyword>
<dbReference type="EMBL" id="ML996567">
    <property type="protein sequence ID" value="KAF2761070.1"/>
    <property type="molecule type" value="Genomic_DNA"/>
</dbReference>
<proteinExistence type="predicted"/>
<evidence type="ECO:0000313" key="2">
    <source>
        <dbReference type="EMBL" id="KAF2761070.1"/>
    </source>
</evidence>
<dbReference type="RefSeq" id="XP_033603521.1">
    <property type="nucleotide sequence ID" value="XM_033743437.1"/>
</dbReference>
<evidence type="ECO:0000256" key="1">
    <source>
        <dbReference type="SAM" id="Phobius"/>
    </source>
</evidence>
<name>A0A6A6WGA0_9PEZI</name>
<keyword evidence="1" id="KW-0812">Transmembrane</keyword>
<accession>A0A6A6WGA0</accession>
<keyword evidence="1" id="KW-0472">Membrane</keyword>
<dbReference type="Proteomes" id="UP000799437">
    <property type="component" value="Unassembled WGS sequence"/>
</dbReference>
<reference evidence="2" key="1">
    <citation type="journal article" date="2020" name="Stud. Mycol.">
        <title>101 Dothideomycetes genomes: a test case for predicting lifestyles and emergence of pathogens.</title>
        <authorList>
            <person name="Haridas S."/>
            <person name="Albert R."/>
            <person name="Binder M."/>
            <person name="Bloem J."/>
            <person name="Labutti K."/>
            <person name="Salamov A."/>
            <person name="Andreopoulos B."/>
            <person name="Baker S."/>
            <person name="Barry K."/>
            <person name="Bills G."/>
            <person name="Bluhm B."/>
            <person name="Cannon C."/>
            <person name="Castanera R."/>
            <person name="Culley D."/>
            <person name="Daum C."/>
            <person name="Ezra D."/>
            <person name="Gonzalez J."/>
            <person name="Henrissat B."/>
            <person name="Kuo A."/>
            <person name="Liang C."/>
            <person name="Lipzen A."/>
            <person name="Lutzoni F."/>
            <person name="Magnuson J."/>
            <person name="Mondo S."/>
            <person name="Nolan M."/>
            <person name="Ohm R."/>
            <person name="Pangilinan J."/>
            <person name="Park H.-J."/>
            <person name="Ramirez L."/>
            <person name="Alfaro M."/>
            <person name="Sun H."/>
            <person name="Tritt A."/>
            <person name="Yoshinaga Y."/>
            <person name="Zwiers L.-H."/>
            <person name="Turgeon B."/>
            <person name="Goodwin S."/>
            <person name="Spatafora J."/>
            <person name="Crous P."/>
            <person name="Grigoriev I."/>
        </authorList>
    </citation>
    <scope>NUCLEOTIDE SEQUENCE</scope>
    <source>
        <strain evidence="2">CBS 121739</strain>
    </source>
</reference>
<protein>
    <submittedName>
        <fullName evidence="2">Uncharacterized protein</fullName>
    </submittedName>
</protein>
<evidence type="ECO:0000313" key="3">
    <source>
        <dbReference type="Proteomes" id="UP000799437"/>
    </source>
</evidence>
<feature type="transmembrane region" description="Helical" evidence="1">
    <location>
        <begin position="131"/>
        <end position="148"/>
    </location>
</feature>
<organism evidence="2 3">
    <name type="scientific">Pseudovirgaria hyperparasitica</name>
    <dbReference type="NCBI Taxonomy" id="470096"/>
    <lineage>
        <taxon>Eukaryota</taxon>
        <taxon>Fungi</taxon>
        <taxon>Dikarya</taxon>
        <taxon>Ascomycota</taxon>
        <taxon>Pezizomycotina</taxon>
        <taxon>Dothideomycetes</taxon>
        <taxon>Dothideomycetes incertae sedis</taxon>
        <taxon>Acrospermales</taxon>
        <taxon>Acrospermaceae</taxon>
        <taxon>Pseudovirgaria</taxon>
    </lineage>
</organism>